<keyword evidence="2" id="KW-1185">Reference proteome</keyword>
<name>A0ACB7CHA2_9ASCO</name>
<dbReference type="EMBL" id="JABTEG010000007">
    <property type="protein sequence ID" value="KAG4304549.1"/>
    <property type="molecule type" value="Genomic_DNA"/>
</dbReference>
<reference evidence="1 2" key="1">
    <citation type="journal article" date="2021" name="Commun. Biol.">
        <title>Genomic insights into the host specific adaptation of the Pneumocystis genus.</title>
        <authorList>
            <person name="Cisse O.H."/>
            <person name="Ma L."/>
            <person name="Dekker J.P."/>
            <person name="Khil P.P."/>
            <person name="Youn J.-H."/>
            <person name="Brenchley J.M."/>
            <person name="Blair R."/>
            <person name="Pahar B."/>
            <person name="Chabe M."/>
            <person name="Van Rompay K.K.A."/>
            <person name="Keesler R."/>
            <person name="Sukura A."/>
            <person name="Hirsch V."/>
            <person name="Kutty G."/>
            <person name="Liu Y."/>
            <person name="Peng L."/>
            <person name="Chen J."/>
            <person name="Song J."/>
            <person name="Weissenbacher-Lang C."/>
            <person name="Xu J."/>
            <person name="Upham N.S."/>
            <person name="Stajich J.E."/>
            <person name="Cuomo C.A."/>
            <person name="Cushion M.T."/>
            <person name="Kovacs J.A."/>
        </authorList>
    </citation>
    <scope>NUCLEOTIDE SEQUENCE [LARGE SCALE GENOMIC DNA]</scope>
    <source>
        <strain evidence="1 2">RABM</strain>
    </source>
</reference>
<organism evidence="1 2">
    <name type="scientific">Pneumocystis oryctolagi</name>
    <dbReference type="NCBI Taxonomy" id="42067"/>
    <lineage>
        <taxon>Eukaryota</taxon>
        <taxon>Fungi</taxon>
        <taxon>Dikarya</taxon>
        <taxon>Ascomycota</taxon>
        <taxon>Taphrinomycotina</taxon>
        <taxon>Pneumocystomycetes</taxon>
        <taxon>Pneumocystaceae</taxon>
        <taxon>Pneumocystis</taxon>
    </lineage>
</organism>
<evidence type="ECO:0000313" key="1">
    <source>
        <dbReference type="EMBL" id="KAG4304549.1"/>
    </source>
</evidence>
<accession>A0ACB7CHA2</accession>
<gene>
    <name evidence="1" type="ORF">PORY_001942</name>
</gene>
<dbReference type="Proteomes" id="UP000768646">
    <property type="component" value="Unassembled WGS sequence"/>
</dbReference>
<proteinExistence type="predicted"/>
<protein>
    <submittedName>
        <fullName evidence="1">Uncharacterized protein</fullName>
    </submittedName>
</protein>
<comment type="caution">
    <text evidence="1">The sequence shown here is derived from an EMBL/GenBank/DDBJ whole genome shotgun (WGS) entry which is preliminary data.</text>
</comment>
<sequence length="1895" mass="217874">MSFSDLKELQDTLLCKFSCQETCSFSVIQQITKILTEVSVLKPSVYKKRGLLSSSKLNCNACDVKKEDKEFAMKNDTIKAQFAVKVFNESLKLLSEIAKLLGAHQNSSRPLESKKQTHHNIAIDCIGLKKHIVNCSLLSFNVIKENSNKLNIKQLEVYKAHANIINRLIDLEMISAAFSELVSLRNDLGCYIKLISEKGFWAKSSKQNKPQIDEENKLKSEVVAWLINIESPIDSMEEDMINFVVGFQLITLKCASRFQDMTIDEFLLNSFNSRFGPKVFFKRLNELNPKLGKSQTSILYRVVSKLCSTHFSLVSLQLQFCAIECLHQENIDNNDHIMDGISRIIVHFSKSKNAFLSYSSCKIFVNSFLDSNCGNMLSRSSFITLIFHMSFYAEQVEKFDDALNWNMLLINKFGENDIISISLSFQNCSLNLSRVIPVEHDDYLNVKENLNKLLHNDDIRNAPEGELIKLIKSIDRLRRSCVSAISSTVCFKFCCFCLEMILKFVQKYRNDEIGEKEYFKVLSSNILSSIISSFKIYLTSSVSDDVNYSVFLLDISLEFAKSIDDTVSIISISNVFWNSGITLYQNGDNAIDFVKRSILALENVEFSNLDMDHYLGRYELLIKCYLLIKDYKSSLDYSFKAMDILSKSGIISQIACECNYLLLSEVFKKYHHVARIVTSIAQNSIISESWSDRCLLKCFDTFERGPLLEWQLQVVLGLQYKYDIFKQLRLLQDNLMDIYSERFPFRRMRVLLQIYQCLENESNDTDGIFDELSRKSVSDLMDNNLKEDTSFELFRYNYIAMCRSFLALRLFLSQKQWQEDMKASFKIWKIIFDDIEHSKMQKTLEMCVDSPLNLLCHFEMLSDFFLVKGLPLNRLAVLKLRLRLCLLSPELRGPGELTRVYSMLGLQYLSLGYTGKAGMIFSAAQNHNQRMNPDIKSLVEFEIAYIEYLSTVGCTSSSWNSFIKVAKIVNGNIQMWDIGSCMSLSQRTEWYSLVARGSFVYALIMLEKNFISCLLLLARIYEIQGSVLDSEYFYSQALEAAESVNSYLATATVLVMLGNLYVKIGKFEKAQENLDKAKHFFSQIENIKESVSFLFAQAGLQSRQKLWCLELESYILAEKQLKELMSPEFIIKLDEMLMENVVSGIETMAISSPQKLNNLDIKKTSHSKLSTQCECIVLSRLKGRIMTSKGYNFALQGKITDGKKFLKESFFVECDMDDLIIQRLYQSKVCFLEAEALLQRDPIYGVLQDSVISVPNIYIYKVLDKSNIGKSKIRSDASKQSFSVSRNKILNLLEETKKNISEIFGEALNYGQSTLVRQMAQIMASTTVLQSALYIPGDSNQIRSIVPSYFLEISKMISFQRERVFLQKNTKLRNNENQEVQWPLIVDESHDNISLDNKIVSSKLFSELYFCDISQFQREFLDKIPQSWTILTIGVGESKNDLYITRLQRQLSPLVLRLPLNRSNSRDADQDTLTYINVFNELNDIILQSNETAQTAKNINTSAHKAVWWKKRQELNSRLRQLLINVEHCWLGGFKGIFFQSNVNNESFLRFRTFINQIIIKHVFSRKLFRKNKNVVSFEIESRLLELFAKLDPDDPKIEEYLEDLIYFILDIFQFHGETVAYDEIDIDQIVVDLQEAIRSYNKESIIFPEKKHQHLILVLDKSVQSFPWESLPCLRKLSISRVPSLYCIYDRLNMIDFDVYQKVNRKNGCYVLNPSCDLVNTQNNFENLLKNFDGWEGIVGRAPEESEIQSFLSSFEIFLYFGHGGGEQYIRKNIVKRLSKCAVSFLMGCSSGLLKDMGDFEPIGMATSYLLAGCPALVANLWDVTDKDIDRFSTSVLKYWGLISNNLENCQNENTESEIGNSLVEAVAFSREKCLLKYLNGAAPVVYGVPVYLE</sequence>
<evidence type="ECO:0000313" key="2">
    <source>
        <dbReference type="Proteomes" id="UP000768646"/>
    </source>
</evidence>